<protein>
    <recommendedName>
        <fullName evidence="6">Ion transport domain-containing protein</fullName>
    </recommendedName>
</protein>
<dbReference type="Gene3D" id="1.20.120.350">
    <property type="entry name" value="Voltage-gated potassium channels. Chain C"/>
    <property type="match status" value="1"/>
</dbReference>
<keyword evidence="8" id="KW-1185">Reference proteome</keyword>
<evidence type="ECO:0000313" key="7">
    <source>
        <dbReference type="EMBL" id="CAK0844121.1"/>
    </source>
</evidence>
<reference evidence="7" key="1">
    <citation type="submission" date="2023-10" db="EMBL/GenBank/DDBJ databases">
        <authorList>
            <person name="Chen Y."/>
            <person name="Shah S."/>
            <person name="Dougan E. K."/>
            <person name="Thang M."/>
            <person name="Chan C."/>
        </authorList>
    </citation>
    <scope>NUCLEOTIDE SEQUENCE [LARGE SCALE GENOMIC DNA]</scope>
</reference>
<feature type="transmembrane region" description="Helical" evidence="5">
    <location>
        <begin position="214"/>
        <end position="240"/>
    </location>
</feature>
<feature type="transmembrane region" description="Helical" evidence="5">
    <location>
        <begin position="69"/>
        <end position="88"/>
    </location>
</feature>
<dbReference type="Pfam" id="PF00520">
    <property type="entry name" value="Ion_trans"/>
    <property type="match status" value="1"/>
</dbReference>
<feature type="transmembrane region" description="Helical" evidence="5">
    <location>
        <begin position="302"/>
        <end position="324"/>
    </location>
</feature>
<dbReference type="InterPro" id="IPR043203">
    <property type="entry name" value="VGCC_Ca_Na"/>
</dbReference>
<keyword evidence="3 5" id="KW-1133">Transmembrane helix</keyword>
<evidence type="ECO:0000256" key="3">
    <source>
        <dbReference type="ARBA" id="ARBA00022989"/>
    </source>
</evidence>
<dbReference type="Proteomes" id="UP001189429">
    <property type="component" value="Unassembled WGS sequence"/>
</dbReference>
<gene>
    <name evidence="7" type="ORF">PCOR1329_LOCUS38288</name>
</gene>
<comment type="caution">
    <text evidence="7">The sequence shown here is derived from an EMBL/GenBank/DDBJ whole genome shotgun (WGS) entry which is preliminary data.</text>
</comment>
<dbReference type="SUPFAM" id="SSF81324">
    <property type="entry name" value="Voltage-gated potassium channels"/>
    <property type="match status" value="1"/>
</dbReference>
<proteinExistence type="predicted"/>
<evidence type="ECO:0000256" key="4">
    <source>
        <dbReference type="ARBA" id="ARBA00023136"/>
    </source>
</evidence>
<evidence type="ECO:0000259" key="6">
    <source>
        <dbReference type="Pfam" id="PF00520"/>
    </source>
</evidence>
<name>A0ABN9TF65_9DINO</name>
<sequence length="328" mass="36304">MSSEESLGAARGGRLTPPEELENLEHTLSRLKDSGKNFFIWGLTNSDDRRHGIVRGSFGKIAYDCTHSIGFEIVVPIAIIANAILIGYQADWDMRHLGDNSEGDQQTLFLWTNRAFTLVFLLELVLRIAADGVEFFYPSAKGFGWNAFDTFIILCSLSEEVVQAVSSTRLSQISSVRVVRTLRLVRALRAIRVMRVFRELRIMVSGIMNCGKSLLWASLLIAIMTYTFAVLFLQVSSSWLREQGQTSLPEEVKCGDGDQAGAACSVGSSFSSLIAGMYTLFKAMSGGSSWGEVSDPLTSIHPLVTFAFCVYIMMAVFVVLNVIWSHLR</sequence>
<feature type="domain" description="Ion transport" evidence="6">
    <location>
        <begin position="71"/>
        <end position="323"/>
    </location>
</feature>
<keyword evidence="4 5" id="KW-0472">Membrane</keyword>
<evidence type="ECO:0000313" key="8">
    <source>
        <dbReference type="Proteomes" id="UP001189429"/>
    </source>
</evidence>
<accession>A0ABN9TF65</accession>
<dbReference type="InterPro" id="IPR027359">
    <property type="entry name" value="Volt_channel_dom_sf"/>
</dbReference>
<dbReference type="Gene3D" id="1.10.287.70">
    <property type="match status" value="1"/>
</dbReference>
<evidence type="ECO:0000256" key="2">
    <source>
        <dbReference type="ARBA" id="ARBA00022692"/>
    </source>
</evidence>
<keyword evidence="2 5" id="KW-0812">Transmembrane</keyword>
<evidence type="ECO:0000256" key="1">
    <source>
        <dbReference type="ARBA" id="ARBA00004141"/>
    </source>
</evidence>
<organism evidence="7 8">
    <name type="scientific">Prorocentrum cordatum</name>
    <dbReference type="NCBI Taxonomy" id="2364126"/>
    <lineage>
        <taxon>Eukaryota</taxon>
        <taxon>Sar</taxon>
        <taxon>Alveolata</taxon>
        <taxon>Dinophyceae</taxon>
        <taxon>Prorocentrales</taxon>
        <taxon>Prorocentraceae</taxon>
        <taxon>Prorocentrum</taxon>
    </lineage>
</organism>
<dbReference type="PANTHER" id="PTHR10037">
    <property type="entry name" value="VOLTAGE-GATED CATION CHANNEL CALCIUM AND SODIUM"/>
    <property type="match status" value="1"/>
</dbReference>
<evidence type="ECO:0000256" key="5">
    <source>
        <dbReference type="SAM" id="Phobius"/>
    </source>
</evidence>
<comment type="subcellular location">
    <subcellularLocation>
        <location evidence="1">Membrane</location>
        <topology evidence="1">Multi-pass membrane protein</topology>
    </subcellularLocation>
</comment>
<dbReference type="InterPro" id="IPR005821">
    <property type="entry name" value="Ion_trans_dom"/>
</dbReference>
<dbReference type="PANTHER" id="PTHR10037:SF62">
    <property type="entry name" value="SODIUM CHANNEL PROTEIN 60E"/>
    <property type="match status" value="1"/>
</dbReference>
<dbReference type="EMBL" id="CAUYUJ010014634">
    <property type="protein sequence ID" value="CAK0844121.1"/>
    <property type="molecule type" value="Genomic_DNA"/>
</dbReference>